<feature type="active site" evidence="5">
    <location>
        <position position="260"/>
    </location>
</feature>
<dbReference type="GO" id="GO:0004029">
    <property type="term" value="F:aldehyde dehydrogenase (NAD+) activity"/>
    <property type="evidence" value="ECO:0007669"/>
    <property type="project" value="UniProtKB-EC"/>
</dbReference>
<comment type="catalytic activity">
    <reaction evidence="4">
        <text>an aldehyde + NAD(+) + H2O = a carboxylate + NADH + 2 H(+)</text>
        <dbReference type="Rhea" id="RHEA:16185"/>
        <dbReference type="ChEBI" id="CHEBI:15377"/>
        <dbReference type="ChEBI" id="CHEBI:15378"/>
        <dbReference type="ChEBI" id="CHEBI:17478"/>
        <dbReference type="ChEBI" id="CHEBI:29067"/>
        <dbReference type="ChEBI" id="CHEBI:57540"/>
        <dbReference type="ChEBI" id="CHEBI:57945"/>
        <dbReference type="EC" id="1.2.1.3"/>
    </reaction>
</comment>
<evidence type="ECO:0000313" key="9">
    <source>
        <dbReference type="Proteomes" id="UP000224634"/>
    </source>
</evidence>
<dbReference type="FunFam" id="3.40.605.10:FF:000001">
    <property type="entry name" value="Aldehyde dehydrogenase 1"/>
    <property type="match status" value="1"/>
</dbReference>
<evidence type="ECO:0000256" key="2">
    <source>
        <dbReference type="ARBA" id="ARBA00023002"/>
    </source>
</evidence>
<comment type="similarity">
    <text evidence="1 6">Belongs to the aldehyde dehydrogenase family.</text>
</comment>
<dbReference type="EC" id="1.2.1.3" evidence="3"/>
<dbReference type="OrthoDB" id="310895at2759"/>
<proteinExistence type="inferred from homology"/>
<evidence type="ECO:0000256" key="6">
    <source>
        <dbReference type="RuleBase" id="RU003345"/>
    </source>
</evidence>
<protein>
    <recommendedName>
        <fullName evidence="3">aldehyde dehydrogenase (NAD(+))</fullName>
        <ecNumber evidence="3">1.2.1.3</ecNumber>
    </recommendedName>
</protein>
<keyword evidence="2 6" id="KW-0560">Oxidoreductase</keyword>
<dbReference type="InterPro" id="IPR015590">
    <property type="entry name" value="Aldehyde_DH_dom"/>
</dbReference>
<evidence type="ECO:0000259" key="7">
    <source>
        <dbReference type="Pfam" id="PF00171"/>
    </source>
</evidence>
<gene>
    <name evidence="8" type="ORF">AJ80_02032</name>
</gene>
<dbReference type="STRING" id="1447883.A0A2B7YS08"/>
<accession>A0A2B7YS08</accession>
<dbReference type="Gene3D" id="3.40.309.10">
    <property type="entry name" value="Aldehyde Dehydrogenase, Chain A, domain 2"/>
    <property type="match status" value="1"/>
</dbReference>
<comment type="caution">
    <text evidence="8">The sequence shown here is derived from an EMBL/GenBank/DDBJ whole genome shotgun (WGS) entry which is preliminary data.</text>
</comment>
<dbReference type="InterPro" id="IPR016163">
    <property type="entry name" value="Ald_DH_C"/>
</dbReference>
<reference evidence="8 9" key="1">
    <citation type="submission" date="2017-10" db="EMBL/GenBank/DDBJ databases">
        <title>Comparative genomics in systemic dimorphic fungi from Ajellomycetaceae.</title>
        <authorList>
            <person name="Munoz J.F."/>
            <person name="Mcewen J.G."/>
            <person name="Clay O.K."/>
            <person name="Cuomo C.A."/>
        </authorList>
    </citation>
    <scope>NUCLEOTIDE SEQUENCE [LARGE SCALE GENOMIC DNA]</scope>
    <source>
        <strain evidence="8 9">UAMH7299</strain>
    </source>
</reference>
<dbReference type="SUPFAM" id="SSF53720">
    <property type="entry name" value="ALDH-like"/>
    <property type="match status" value="1"/>
</dbReference>
<dbReference type="Pfam" id="PF00171">
    <property type="entry name" value="Aldedh"/>
    <property type="match status" value="1"/>
</dbReference>
<dbReference type="FunFam" id="3.40.309.10:FF:000012">
    <property type="entry name" value="Betaine aldehyde dehydrogenase"/>
    <property type="match status" value="1"/>
</dbReference>
<name>A0A2B7YS08_POLH7</name>
<dbReference type="PANTHER" id="PTHR11699">
    <property type="entry name" value="ALDEHYDE DEHYDROGENASE-RELATED"/>
    <property type="match status" value="1"/>
</dbReference>
<dbReference type="EMBL" id="PDNA01000018">
    <property type="protein sequence ID" value="PGH23970.1"/>
    <property type="molecule type" value="Genomic_DNA"/>
</dbReference>
<evidence type="ECO:0000313" key="8">
    <source>
        <dbReference type="EMBL" id="PGH23970.1"/>
    </source>
</evidence>
<evidence type="ECO:0000256" key="5">
    <source>
        <dbReference type="PROSITE-ProRule" id="PRU10007"/>
    </source>
</evidence>
<keyword evidence="9" id="KW-1185">Reference proteome</keyword>
<evidence type="ECO:0000256" key="4">
    <source>
        <dbReference type="ARBA" id="ARBA00049194"/>
    </source>
</evidence>
<organism evidence="8 9">
    <name type="scientific">Polytolypa hystricis (strain UAMH7299)</name>
    <dbReference type="NCBI Taxonomy" id="1447883"/>
    <lineage>
        <taxon>Eukaryota</taxon>
        <taxon>Fungi</taxon>
        <taxon>Dikarya</taxon>
        <taxon>Ascomycota</taxon>
        <taxon>Pezizomycotina</taxon>
        <taxon>Eurotiomycetes</taxon>
        <taxon>Eurotiomycetidae</taxon>
        <taxon>Onygenales</taxon>
        <taxon>Onygenales incertae sedis</taxon>
        <taxon>Polytolypa</taxon>
    </lineage>
</organism>
<dbReference type="InterPro" id="IPR016161">
    <property type="entry name" value="Ald_DH/histidinol_DH"/>
</dbReference>
<dbReference type="PROSITE" id="PS00687">
    <property type="entry name" value="ALDEHYDE_DEHYDR_GLU"/>
    <property type="match status" value="1"/>
</dbReference>
<dbReference type="Proteomes" id="UP000224634">
    <property type="component" value="Unassembled WGS sequence"/>
</dbReference>
<evidence type="ECO:0000256" key="3">
    <source>
        <dbReference type="ARBA" id="ARBA00024226"/>
    </source>
</evidence>
<evidence type="ECO:0000256" key="1">
    <source>
        <dbReference type="ARBA" id="ARBA00009986"/>
    </source>
</evidence>
<feature type="domain" description="Aldehyde dehydrogenase" evidence="7">
    <location>
        <begin position="25"/>
        <end position="485"/>
    </location>
</feature>
<sequence>MAEPSAVVPKRPESIETRLYINGKFVESSDKKTFEIFNPATLEKIADVAEASEDDANAAVAAAKAAFPAWSALSPLQRGGYLKKLSGLVIEAIPELAYLEAISMGRPVIEYFEGFATAGAFSHYSEAGYEAQGTSSLNTPGFVNMTLRQPYGVTAGIIPWNVPVLFLANKSAPALIAGNTVVIKSSEKAPLTSAHFAHLIDKAGFPPGVFNIISGHGPISGRVLSHHMDVRVLSFTGSGRTGRLVQEAAAKSNLKKVVLELGGKSPAIIFEDADLEKAVPETVRSIQFNSGQVCMANSRIYVHESIAPAFIEAFREQFAASVKAGDPLSSTTNHGPQADKIQFDQVQAYIKAGKESATMVLGNESLGQDRGYFVSPTVFLDVPEDARVNKEEIFGPVVNINTFKTEEEAIQKANDTEYGLYAAVYTKDLSRALRLATALESGTVGVNCTSPVTAHDLPFGGYKGSGLGREGLTVSIDNYLETKTVLLKL</sequence>
<dbReference type="Gene3D" id="3.40.605.10">
    <property type="entry name" value="Aldehyde Dehydrogenase, Chain A, domain 1"/>
    <property type="match status" value="1"/>
</dbReference>
<dbReference type="InterPro" id="IPR016162">
    <property type="entry name" value="Ald_DH_N"/>
</dbReference>
<dbReference type="InterPro" id="IPR029510">
    <property type="entry name" value="Ald_DH_CS_GLU"/>
</dbReference>
<dbReference type="AlphaFoldDB" id="A0A2B7YS08"/>